<accession>A0A1L3ZU13</accession>
<dbReference type="Pfam" id="PF13550">
    <property type="entry name" value="Phage-tail_3"/>
    <property type="match status" value="1"/>
</dbReference>
<dbReference type="InterPro" id="IPR056490">
    <property type="entry name" value="Rcc01698_C"/>
</dbReference>
<feature type="domain" description="Tip attachment protein J" evidence="1">
    <location>
        <begin position="234"/>
        <end position="394"/>
    </location>
</feature>
<keyword evidence="4" id="KW-1185">Reference proteome</keyword>
<sequence>MATLVLTAVGAVFGPVAGIATGVIGFAGAQLFGAGGKSRQGPRLNDLAVQSSVYGTPLPRLYGMIRASGSVIWATDIRETAHRSGGGKGKPKTTTYSYAASFAVALSARPIRSVKRIWGDGKLMRSAEGSWIMAANMRLYTGLEDEAPDPLIASAEGPDAAPAYRGMAYAVFEDLDLTEFANHIPSLSFEVEADEAPVSAAAIIDDLGAITGLAPSLSPEEATPLRGFGIASGGSVRSVLETLATVDPLTILDDGTATAVSLRRIPDAIDLSRQDMGASWRIERGAPVARMTVERIAADQTPGEISIGYYDCARDYQTGLQRAHFGMGRRSERIELPAALMPGEAKALAERKMAEVSVRSVTSTIRLPYRALALRPGDLLRHPADGGLWRVTEMTVERMVVELALERMLQIPLTPSSAADGGRVAPQNGLANGETVLHVLDLPPLFDELPAVPRIWIAASGKEQGWRRADIALSLDSGGSWQSIYTATGGSVAGVTLTALGAGASTLWDDRNAVEVELDHEGMWLEGRADESLLAGANLALIDDELVQFGHVEQLGGHRFRLSRLLRGRRGTEWASADHEAGGRFILIEPAVTGVADLPVSRLGSSIRFRGTGPGEDPAAAEAVTLLLKGRALLPPSPVHVTASLLADGSVNVQWIRRSRQGWGGWIDGVDAPLGEESERYRVTLRQLGGSERIVDVSQSSCTHALADRLADGGDISRLSVAIVQLSAIAGPGMAAAADFVIDD</sequence>
<dbReference type="KEGG" id="sphj:BSL82_07180"/>
<evidence type="ECO:0000259" key="2">
    <source>
        <dbReference type="Pfam" id="PF23666"/>
    </source>
</evidence>
<dbReference type="EMBL" id="CP018221">
    <property type="protein sequence ID" value="API59118.1"/>
    <property type="molecule type" value="Genomic_DNA"/>
</dbReference>
<dbReference type="RefSeq" id="WP_072596670.1">
    <property type="nucleotide sequence ID" value="NZ_CP018221.1"/>
</dbReference>
<name>A0A1L3ZU13_9SPHN</name>
<dbReference type="InterPro" id="IPR032876">
    <property type="entry name" value="J_dom"/>
</dbReference>
<evidence type="ECO:0000313" key="4">
    <source>
        <dbReference type="Proteomes" id="UP000182063"/>
    </source>
</evidence>
<feature type="domain" description="Rcc01698-like C-terminal" evidence="2">
    <location>
        <begin position="492"/>
        <end position="586"/>
    </location>
</feature>
<dbReference type="OrthoDB" id="8445115at2"/>
<evidence type="ECO:0000259" key="1">
    <source>
        <dbReference type="Pfam" id="PF13550"/>
    </source>
</evidence>
<evidence type="ECO:0000313" key="3">
    <source>
        <dbReference type="EMBL" id="API59118.1"/>
    </source>
</evidence>
<proteinExistence type="predicted"/>
<protein>
    <submittedName>
        <fullName evidence="3">Uncharacterized protein</fullName>
    </submittedName>
</protein>
<dbReference type="Pfam" id="PF23666">
    <property type="entry name" value="Rcc01698_C"/>
    <property type="match status" value="1"/>
</dbReference>
<dbReference type="Proteomes" id="UP000182063">
    <property type="component" value="Chromosome"/>
</dbReference>
<dbReference type="STRING" id="1921510.BSL82_07180"/>
<organism evidence="3 4">
    <name type="scientific">Tardibacter chloracetimidivorans</name>
    <dbReference type="NCBI Taxonomy" id="1921510"/>
    <lineage>
        <taxon>Bacteria</taxon>
        <taxon>Pseudomonadati</taxon>
        <taxon>Pseudomonadota</taxon>
        <taxon>Alphaproteobacteria</taxon>
        <taxon>Sphingomonadales</taxon>
        <taxon>Sphingomonadaceae</taxon>
        <taxon>Tardibacter</taxon>
    </lineage>
</organism>
<reference evidence="4" key="1">
    <citation type="submission" date="2016-11" db="EMBL/GenBank/DDBJ databases">
        <title>Complete Genome Sequence of alachlor-degrading Sphingomonas sp. strain JJ-A5.</title>
        <authorList>
            <person name="Lee H."/>
            <person name="Ka J.-O."/>
        </authorList>
    </citation>
    <scope>NUCLEOTIDE SEQUENCE [LARGE SCALE GENOMIC DNA]</scope>
    <source>
        <strain evidence="4">JJ-A5</strain>
    </source>
</reference>
<dbReference type="AlphaFoldDB" id="A0A1L3ZU13"/>
<gene>
    <name evidence="3" type="ORF">BSL82_07180</name>
</gene>